<evidence type="ECO:0000256" key="3">
    <source>
        <dbReference type="ARBA" id="ARBA00022806"/>
    </source>
</evidence>
<name>A0ABS6JEE1_9BACI</name>
<dbReference type="InterPro" id="IPR050534">
    <property type="entry name" value="Coronavir_polyprotein_1ab"/>
</dbReference>
<sequence>MLKISPSKAASYFYHECERYLYLNALPKKERTALGVTEQVTISSPVLTGGANWEEEVVKIHLKDKIKIPEMDMEKIPLSDRFFTPEAFVEWLKNPIEKYIYQPTMTVPESFYTLYNIDPTKLMFSNCRPDLIECIKTKEERIFRIIDIKSSNALKVSHKVQVSFYALILDTLLKVHDIEGRVDFSQAGVWIYKQEQPEVLSIENIVPYLTHFMSHTLHDIAVTKFEDLFWHLEFKCEWCSFFDFCLSKAKEKNHISLLPYLSNQAGRYIKENKIPYSLNDMADFIKGDENRSVLEKSFSLKQRLKRLHTQLDSFASGEVLSYNSYSSSMPFNESIQLILTVQKDQVSGEIFACSIYRLKGMELFGTGSELKHFTAAKFDECEQGKRDFVDHLYTILSMIHHYNHGKQWSDQLSVQTYVTDNYEFSNLIEILQGLLTINDYREKAMNLLFHFHSDVLSQSDEHPENVVPFPVIILTSTVSRLFAVPAEVALKLEDLSLYVGSKGAFKYQYQRKDYLANRLSNVMKSDLIYQVWEKEESEKLEWIESDLKGRLYLASSVIDGIRNLAKDDKGNSFLFAWPEKFQFPVPYHYKNEIVSKLAFMTQYESTLAYLDIRERRSKSLDERLTDGDSLRLKYIGEKKFELLNKEVLFDINFSEAWVLTEDNHFGEQQQLKFKDYPYRNKFYAPKNLELYLASIGEHRHEDDRVILELEIVGKVNKFDLIPERNYLLSVRFTDWTSGRVLNGLGAIDAGNDVMLKLLQNPNGYRKKFKANWEEKVVDTLIKQSGLTPSQSKAFRSFLNYTLTGVWGPPGSGKTHFIATALLLLIKIYEKRGKRLKILISGFTHNAIENALVKIHQQMTMENVKIGKLKKIQTEKARVVEEVDDRQISHWLNDDKHVILGGTLYNTQKVYDNGWLAEKFNVVVVDEASQVKTADSLLALAHVSPKGRIMIVGDHYQLPPIIQGEYLSNDGELNVYDSIFQLMIDQDPKQEMISKLEDNFRMNEVLCRYPAEKIYGPNYTAFNTEISTQKISLQPLETEVEEWVKKVVDPDYPLVLCLYNGVQETQENQCEADWVAAITKVLRANLLNGIKEVYEDSISGDRDFWKEGLFIISPHNAQNRLIRSTLEKEGLRPDFFVGTVDKMQGQESAAAIISYGVSDLELAIKEGEFLYSLNRLNVSLTRGQKKTIVFLSRKLISPSLEVLGNEDYSNGVDFMINLENYAKVNGELETIDHNGIAMDVYRVKS</sequence>
<dbReference type="CDD" id="cd18808">
    <property type="entry name" value="SF1_C_Upf1"/>
    <property type="match status" value="1"/>
</dbReference>
<evidence type="ECO:0000313" key="7">
    <source>
        <dbReference type="Proteomes" id="UP000784880"/>
    </source>
</evidence>
<dbReference type="InterPro" id="IPR041679">
    <property type="entry name" value="DNA2/NAM7-like_C"/>
</dbReference>
<keyword evidence="3" id="KW-0347">Helicase</keyword>
<dbReference type="PANTHER" id="PTHR43788:SF8">
    <property type="entry name" value="DNA-BINDING PROTEIN SMUBP-2"/>
    <property type="match status" value="1"/>
</dbReference>
<dbReference type="RefSeq" id="WP_217065099.1">
    <property type="nucleotide sequence ID" value="NZ_JAHQCS010000063.1"/>
</dbReference>
<keyword evidence="2" id="KW-0378">Hydrolase</keyword>
<comment type="caution">
    <text evidence="6">The sequence shown here is derived from an EMBL/GenBank/DDBJ whole genome shotgun (WGS) entry which is preliminary data.</text>
</comment>
<keyword evidence="4" id="KW-0067">ATP-binding</keyword>
<dbReference type="Pfam" id="PF13245">
    <property type="entry name" value="AAA_19"/>
    <property type="match status" value="1"/>
</dbReference>
<feature type="domain" description="DNA2/NAM7 helicase-like C-terminal" evidence="5">
    <location>
        <begin position="976"/>
        <end position="1189"/>
    </location>
</feature>
<dbReference type="PANTHER" id="PTHR43788">
    <property type="entry name" value="DNA2/NAM7 HELICASE FAMILY MEMBER"/>
    <property type="match status" value="1"/>
</dbReference>
<keyword evidence="7" id="KW-1185">Reference proteome</keyword>
<gene>
    <name evidence="6" type="ORF">KS419_05695</name>
</gene>
<evidence type="ECO:0000256" key="2">
    <source>
        <dbReference type="ARBA" id="ARBA00022801"/>
    </source>
</evidence>
<evidence type="ECO:0000256" key="1">
    <source>
        <dbReference type="ARBA" id="ARBA00022741"/>
    </source>
</evidence>
<dbReference type="EMBL" id="JAHQCS010000063">
    <property type="protein sequence ID" value="MBU9711217.1"/>
    <property type="molecule type" value="Genomic_DNA"/>
</dbReference>
<proteinExistence type="predicted"/>
<keyword evidence="1" id="KW-0547">Nucleotide-binding</keyword>
<accession>A0ABS6JEE1</accession>
<protein>
    <submittedName>
        <fullName evidence="6">AAA family ATPase</fullName>
    </submittedName>
</protein>
<dbReference type="InterPro" id="IPR047187">
    <property type="entry name" value="SF1_C_Upf1"/>
</dbReference>
<evidence type="ECO:0000256" key="4">
    <source>
        <dbReference type="ARBA" id="ARBA00022840"/>
    </source>
</evidence>
<organism evidence="6 7">
    <name type="scientific">Evansella tamaricis</name>
    <dbReference type="NCBI Taxonomy" id="2069301"/>
    <lineage>
        <taxon>Bacteria</taxon>
        <taxon>Bacillati</taxon>
        <taxon>Bacillota</taxon>
        <taxon>Bacilli</taxon>
        <taxon>Bacillales</taxon>
        <taxon>Bacillaceae</taxon>
        <taxon>Evansella</taxon>
    </lineage>
</organism>
<dbReference type="Proteomes" id="UP000784880">
    <property type="component" value="Unassembled WGS sequence"/>
</dbReference>
<reference evidence="6 7" key="1">
    <citation type="submission" date="2021-06" db="EMBL/GenBank/DDBJ databases">
        <title>Bacillus sp. RD4P76, an endophyte from a halophyte.</title>
        <authorList>
            <person name="Sun J.-Q."/>
        </authorList>
    </citation>
    <scope>NUCLEOTIDE SEQUENCE [LARGE SCALE GENOMIC DNA]</scope>
    <source>
        <strain evidence="6 7">CGMCC 1.15917</strain>
    </source>
</reference>
<evidence type="ECO:0000259" key="5">
    <source>
        <dbReference type="Pfam" id="PF13087"/>
    </source>
</evidence>
<dbReference type="Pfam" id="PF13087">
    <property type="entry name" value="AAA_12"/>
    <property type="match status" value="1"/>
</dbReference>
<evidence type="ECO:0000313" key="6">
    <source>
        <dbReference type="EMBL" id="MBU9711217.1"/>
    </source>
</evidence>